<proteinExistence type="predicted"/>
<sequence>MLQQLADNHVPGLLQGPLLVDGKHGLPRYWVAVWTLMDGSHLAKSSLIKKLRYIESLYAHADRLFGSSSLDDALGSVDDALLSEILESWFVSIKNQPIVGPSDEARWRTGLSFVESIVTRLSKVALPLDRLHQMDARLHRLSHLYGQLHVRRGRRAAHVRSLPASVVEALYVILEPSSTSNPFPRQRTRWLAFLAFLLMLHQGLRRGEILLLTADAIKGSFDERQGRFRSWLNVQESKYSNDDDPRYSAPSIKSASSIRQLPVSDTISSLVQVYVENYRGRPNHAFLLSTQLGSPLSTESLTKMFAKVSAKLPSSVIQELRDRNGRSSVTPHDLRHTCAVMRLNQLLVQGDPMDEALQKLRSFFGWSRESQMPIHYARAVFEDRLSSVWNAAFDERVEVLRALNI</sequence>
<dbReference type="Gene3D" id="1.10.443.10">
    <property type="entry name" value="Intergrase catalytic core"/>
    <property type="match status" value="1"/>
</dbReference>
<dbReference type="SUPFAM" id="SSF56349">
    <property type="entry name" value="DNA breaking-rejoining enzymes"/>
    <property type="match status" value="1"/>
</dbReference>
<dbReference type="PROSITE" id="PS51898">
    <property type="entry name" value="TYR_RECOMBINASE"/>
    <property type="match status" value="1"/>
</dbReference>
<evidence type="ECO:0000313" key="4">
    <source>
        <dbReference type="Proteomes" id="UP001174315"/>
    </source>
</evidence>
<dbReference type="EMBL" id="JAUKNN010000001">
    <property type="protein sequence ID" value="MDN8667851.1"/>
    <property type="molecule type" value="Genomic_DNA"/>
</dbReference>
<keyword evidence="1" id="KW-0233">DNA recombination</keyword>
<evidence type="ECO:0000313" key="3">
    <source>
        <dbReference type="EMBL" id="MDN8667851.1"/>
    </source>
</evidence>
<reference evidence="3" key="1">
    <citation type="submission" date="2023-07" db="EMBL/GenBank/DDBJ databases">
        <title>Stenotrophomonas isolates from soil.</title>
        <authorList>
            <person name="Sharma V."/>
            <person name="Zur-Pinska J."/>
            <person name="Hay A.G."/>
        </authorList>
    </citation>
    <scope>NUCLEOTIDE SEQUENCE</scope>
    <source>
        <strain evidence="3">C2</strain>
    </source>
</reference>
<dbReference type="InterPro" id="IPR013762">
    <property type="entry name" value="Integrase-like_cat_sf"/>
</dbReference>
<evidence type="ECO:0000256" key="1">
    <source>
        <dbReference type="ARBA" id="ARBA00023172"/>
    </source>
</evidence>
<gene>
    <name evidence="3" type="ORF">Q0S36_00705</name>
</gene>
<organism evidence="3 4">
    <name type="scientific">Stenotrophomonas indicatrix</name>
    <dbReference type="NCBI Taxonomy" id="2045451"/>
    <lineage>
        <taxon>Bacteria</taxon>
        <taxon>Pseudomonadati</taxon>
        <taxon>Pseudomonadota</taxon>
        <taxon>Gammaproteobacteria</taxon>
        <taxon>Lysobacterales</taxon>
        <taxon>Lysobacteraceae</taxon>
        <taxon>Stenotrophomonas</taxon>
    </lineage>
</organism>
<dbReference type="Pfam" id="PF00589">
    <property type="entry name" value="Phage_integrase"/>
    <property type="match status" value="1"/>
</dbReference>
<dbReference type="InterPro" id="IPR002104">
    <property type="entry name" value="Integrase_catalytic"/>
</dbReference>
<comment type="caution">
    <text evidence="3">The sequence shown here is derived from an EMBL/GenBank/DDBJ whole genome shotgun (WGS) entry which is preliminary data.</text>
</comment>
<feature type="domain" description="Tyr recombinase" evidence="2">
    <location>
        <begin position="157"/>
        <end position="390"/>
    </location>
</feature>
<dbReference type="CDD" id="cd00397">
    <property type="entry name" value="DNA_BRE_C"/>
    <property type="match status" value="1"/>
</dbReference>
<keyword evidence="4" id="KW-1185">Reference proteome</keyword>
<accession>A0ABT8Q7I4</accession>
<name>A0ABT8Q7I4_9GAMM</name>
<dbReference type="InterPro" id="IPR011010">
    <property type="entry name" value="DNA_brk_join_enz"/>
</dbReference>
<evidence type="ECO:0000259" key="2">
    <source>
        <dbReference type="PROSITE" id="PS51898"/>
    </source>
</evidence>
<dbReference type="RefSeq" id="WP_301868562.1">
    <property type="nucleotide sequence ID" value="NZ_JAUKNN010000001.1"/>
</dbReference>
<protein>
    <submittedName>
        <fullName evidence="3">Site-specific integrase</fullName>
    </submittedName>
</protein>
<dbReference type="Proteomes" id="UP001174315">
    <property type="component" value="Unassembled WGS sequence"/>
</dbReference>